<evidence type="ECO:0000256" key="2">
    <source>
        <dbReference type="ARBA" id="ARBA00022553"/>
    </source>
</evidence>
<evidence type="ECO:0000313" key="8">
    <source>
        <dbReference type="EMBL" id="SMF85062.1"/>
    </source>
</evidence>
<dbReference type="Pfam" id="PF02801">
    <property type="entry name" value="Ketoacyl-synt_C"/>
    <property type="match status" value="1"/>
</dbReference>
<dbReference type="Pfam" id="PF21394">
    <property type="entry name" value="Beta-ketacyl_N"/>
    <property type="match status" value="1"/>
</dbReference>
<dbReference type="CDD" id="cd08953">
    <property type="entry name" value="KR_2_SDR_x"/>
    <property type="match status" value="1"/>
</dbReference>
<keyword evidence="5" id="KW-0812">Transmembrane</keyword>
<dbReference type="InterPro" id="IPR014031">
    <property type="entry name" value="Ketoacyl_synth_C"/>
</dbReference>
<dbReference type="InterPro" id="IPR036291">
    <property type="entry name" value="NAD(P)-bd_dom_sf"/>
</dbReference>
<dbReference type="Gene3D" id="1.10.1240.100">
    <property type="match status" value="1"/>
</dbReference>
<dbReference type="GO" id="GO:0004312">
    <property type="term" value="F:fatty acid synthase activity"/>
    <property type="evidence" value="ECO:0007669"/>
    <property type="project" value="TreeGrafter"/>
</dbReference>
<dbReference type="SUPFAM" id="SSF47336">
    <property type="entry name" value="ACP-like"/>
    <property type="match status" value="1"/>
</dbReference>
<dbReference type="Gene3D" id="3.40.47.10">
    <property type="match status" value="1"/>
</dbReference>
<dbReference type="GO" id="GO:0031177">
    <property type="term" value="F:phosphopantetheine binding"/>
    <property type="evidence" value="ECO:0007669"/>
    <property type="project" value="InterPro"/>
</dbReference>
<proteinExistence type="predicted"/>
<organism evidence="8 9">
    <name type="scientific">Paenibacillus uliginis N3/975</name>
    <dbReference type="NCBI Taxonomy" id="1313296"/>
    <lineage>
        <taxon>Bacteria</taxon>
        <taxon>Bacillati</taxon>
        <taxon>Bacillota</taxon>
        <taxon>Bacilli</taxon>
        <taxon>Bacillales</taxon>
        <taxon>Paenibacillaceae</taxon>
        <taxon>Paenibacillus</taxon>
    </lineage>
</organism>
<feature type="compositionally biased region" description="Basic and acidic residues" evidence="4">
    <location>
        <begin position="646"/>
        <end position="662"/>
    </location>
</feature>
<dbReference type="GO" id="GO:0005737">
    <property type="term" value="C:cytoplasm"/>
    <property type="evidence" value="ECO:0007669"/>
    <property type="project" value="TreeGrafter"/>
</dbReference>
<dbReference type="InterPro" id="IPR057326">
    <property type="entry name" value="KR_dom"/>
</dbReference>
<evidence type="ECO:0000256" key="3">
    <source>
        <dbReference type="ARBA" id="ARBA00022679"/>
    </source>
</evidence>
<keyword evidence="9" id="KW-1185">Reference proteome</keyword>
<dbReference type="SMART" id="SM00823">
    <property type="entry name" value="PKS_PP"/>
    <property type="match status" value="1"/>
</dbReference>
<reference evidence="9" key="1">
    <citation type="submission" date="2017-04" db="EMBL/GenBank/DDBJ databases">
        <authorList>
            <person name="Varghese N."/>
            <person name="Submissions S."/>
        </authorList>
    </citation>
    <scope>NUCLEOTIDE SEQUENCE [LARGE SCALE GENOMIC DNA]</scope>
    <source>
        <strain evidence="9">N3/975</strain>
    </source>
</reference>
<dbReference type="InterPro" id="IPR013968">
    <property type="entry name" value="PKS_KR"/>
</dbReference>
<keyword evidence="5" id="KW-1133">Transmembrane helix</keyword>
<keyword evidence="5" id="KW-0472">Membrane</keyword>
<dbReference type="SMART" id="SM00825">
    <property type="entry name" value="PKS_KS"/>
    <property type="match status" value="1"/>
</dbReference>
<dbReference type="PANTHER" id="PTHR43775">
    <property type="entry name" value="FATTY ACID SYNTHASE"/>
    <property type="match status" value="1"/>
</dbReference>
<dbReference type="Pfam" id="PF22621">
    <property type="entry name" value="CurL-like_PKS_C"/>
    <property type="match status" value="1"/>
</dbReference>
<dbReference type="InterPro" id="IPR016039">
    <property type="entry name" value="Thiolase-like"/>
</dbReference>
<dbReference type="GO" id="GO:0005886">
    <property type="term" value="C:plasma membrane"/>
    <property type="evidence" value="ECO:0007669"/>
    <property type="project" value="TreeGrafter"/>
</dbReference>
<sequence>MDFQSIKLNRKSIAELEDVAFDRTSSQDIAIVGIAVKLPLADTVEQFANNLKTGRDCVRPIPSLRKQDTDLYFKQMGLEPEDLAYGEAAYLDEIDKFDYSFFKLSPREASLLDPNQRLFLETAWRAIEDAGYGGGKLGGSPTGVYVGYGSDADYLKLIRQVEPEAVSMSMAGNVRPIIASRLSYLMDLRGPSFIVDSTCSSSLVAVHLACQAIRNGECDSAIVGGTQLHLIPIREYEVGIESSTSRARTFDDRADGTGTGEGVVAMMLKPLEQAIESRDHIYAVIKSSALNQDGGSVGITAPNAEAQEAVIADAWKRAGIDPETIGYIETHGTGTKLGDPIEVEGLKRAFRRFTDKRQFCAIGALKSNIGHLDNTAGIAGLLKAVLSLKNKCIYPTLHFDRPNRVIDFAESPVYVNDKLMEWKSGPHPRRCGVSSFGISGTNCHVILEEAPVERSWMKPQHDEYRLFVLSAQTVSALETYVDASLDYLMHRPSIDFGDLCYTLGTGRGHYRYRIAIAAKSVDEVVDELRSFKTAGFKGMQDRSQGESNSSLYADSIDRLQSQLEAIRSAAEVVFATYFSSDRMDRMLCAELGRLYVQGVSIPWERLYRQERRRRLSFPTYPFDRYRCWVNLTDHTSKGRARHTSAKRNDAYEAARNESHNQDQDQSAFYHQRRWLPEPLPQIGRKSHGCETILILTEDHQDSSPFVRRWKAVGSKVIEAAMGDSFKVVDVTKYIVRDEMEDYERLLHDAFDSFNSLGDRSLLIVDLRFAAFGNEDETLEKHEQQLEQSIYRLYRLIHALARRDGHESIAVTLVTSYADEVTAEQPRVRPEQFAMIGLSKAAGWENPNLKIRWIDVDEQSDLVESVCSELEVETTEYWTAYRQGKRYVECVDVLRLEEEVSSSLQPFFIRSQDINGTYLITGGLGSIGLLIVSHFVKESKGNIRLALMGRTALPPRDQWPDLEHADQDKKIVRAIRAIREMEDAGAQIEVIQADVSNKEQLSKAITSLRQRHGRIAGIVHAAGVSEGNLMSRLSAEELRSVIASKTTGTWLLDHLTRQDKPDFLVLYSSAITLVGGIGSGPYTAGNAYLDGYSAYRNRFGLRTLTINWPAWKETEKDEADEVDESKEMFCLMSQEDGIRAFQELLQASEAAPVRQAIVGRWNRGSHLFVLGELLPFRQSEQVQQALTRSITTDKTHAKADHRRSAGTANNGTFAAPNKWPTTHSEIEEAVAEAWKQVLGYEELDVHANFFEIGGDSILITRVHHYIDEEFPGLTTVADMFSYPTIARITDHLYDVVSDTEETGETTLESIEANSFNEAIFAMFERVKRGELSIENAVDLYRGMEVANG</sequence>
<dbReference type="RefSeq" id="WP_208919795.1">
    <property type="nucleotide sequence ID" value="NZ_LT840184.1"/>
</dbReference>
<feature type="region of interest" description="Disordered" evidence="4">
    <location>
        <begin position="1190"/>
        <end position="1217"/>
    </location>
</feature>
<dbReference type="InterPro" id="IPR050091">
    <property type="entry name" value="PKS_NRPS_Biosynth_Enz"/>
</dbReference>
<dbReference type="GO" id="GO:0006633">
    <property type="term" value="P:fatty acid biosynthetic process"/>
    <property type="evidence" value="ECO:0007669"/>
    <property type="project" value="TreeGrafter"/>
</dbReference>
<dbReference type="InterPro" id="IPR020806">
    <property type="entry name" value="PKS_PP-bd"/>
</dbReference>
<dbReference type="PROSITE" id="PS52004">
    <property type="entry name" value="KS3_2"/>
    <property type="match status" value="1"/>
</dbReference>
<dbReference type="PANTHER" id="PTHR43775:SF37">
    <property type="entry name" value="SI:DKEY-61P9.11"/>
    <property type="match status" value="1"/>
</dbReference>
<keyword evidence="3" id="KW-0808">Transferase</keyword>
<feature type="transmembrane region" description="Helical" evidence="5">
    <location>
        <begin position="915"/>
        <end position="935"/>
    </location>
</feature>
<dbReference type="InterPro" id="IPR020841">
    <property type="entry name" value="PKS_Beta-ketoAc_synthase_dom"/>
</dbReference>
<dbReference type="SMART" id="SM00822">
    <property type="entry name" value="PKS_KR"/>
    <property type="match status" value="1"/>
</dbReference>
<evidence type="ECO:0000259" key="6">
    <source>
        <dbReference type="PROSITE" id="PS50075"/>
    </source>
</evidence>
<keyword evidence="2" id="KW-0597">Phosphoprotein</keyword>
<dbReference type="SUPFAM" id="SSF53901">
    <property type="entry name" value="Thiolase-like"/>
    <property type="match status" value="1"/>
</dbReference>
<protein>
    <submittedName>
        <fullName evidence="8">Phosphopantetheine attachment site</fullName>
    </submittedName>
</protein>
<dbReference type="PROSITE" id="PS50075">
    <property type="entry name" value="CARRIER"/>
    <property type="match status" value="1"/>
</dbReference>
<name>A0A1X7HG96_9BACL</name>
<evidence type="ECO:0000313" key="9">
    <source>
        <dbReference type="Proteomes" id="UP000192940"/>
    </source>
</evidence>
<dbReference type="STRING" id="1313296.SAMN05661091_2855"/>
<dbReference type="SUPFAM" id="SSF51735">
    <property type="entry name" value="NAD(P)-binding Rossmann-fold domains"/>
    <property type="match status" value="2"/>
</dbReference>
<dbReference type="GO" id="GO:0071770">
    <property type="term" value="P:DIM/DIP cell wall layer assembly"/>
    <property type="evidence" value="ECO:0007669"/>
    <property type="project" value="TreeGrafter"/>
</dbReference>
<gene>
    <name evidence="8" type="ORF">SAMN05661091_2855</name>
</gene>
<dbReference type="InterPro" id="IPR049490">
    <property type="entry name" value="C883_1060-like_KR_N"/>
</dbReference>
<dbReference type="InterPro" id="IPR036736">
    <property type="entry name" value="ACP-like_sf"/>
</dbReference>
<dbReference type="InterPro" id="IPR014030">
    <property type="entry name" value="Ketoacyl_synth_N"/>
</dbReference>
<evidence type="ECO:0000256" key="5">
    <source>
        <dbReference type="SAM" id="Phobius"/>
    </source>
</evidence>
<dbReference type="Pfam" id="PF00109">
    <property type="entry name" value="ketoacyl-synt"/>
    <property type="match status" value="1"/>
</dbReference>
<evidence type="ECO:0000256" key="4">
    <source>
        <dbReference type="SAM" id="MobiDB-lite"/>
    </source>
</evidence>
<evidence type="ECO:0000259" key="7">
    <source>
        <dbReference type="PROSITE" id="PS52004"/>
    </source>
</evidence>
<dbReference type="EMBL" id="LT840184">
    <property type="protein sequence ID" value="SMF85062.1"/>
    <property type="molecule type" value="Genomic_DNA"/>
</dbReference>
<dbReference type="Pfam" id="PF00550">
    <property type="entry name" value="PP-binding"/>
    <property type="match status" value="1"/>
</dbReference>
<feature type="domain" description="Ketosynthase family 3 (KS3)" evidence="7">
    <location>
        <begin position="26"/>
        <end position="449"/>
    </location>
</feature>
<feature type="domain" description="Carrier" evidence="6">
    <location>
        <begin position="1220"/>
        <end position="1295"/>
    </location>
</feature>
<dbReference type="CDD" id="cd00833">
    <property type="entry name" value="PKS"/>
    <property type="match status" value="1"/>
</dbReference>
<accession>A0A1X7HG96</accession>
<dbReference type="Gene3D" id="3.40.50.720">
    <property type="entry name" value="NAD(P)-binding Rossmann-like Domain"/>
    <property type="match status" value="1"/>
</dbReference>
<dbReference type="InterPro" id="IPR009081">
    <property type="entry name" value="PP-bd_ACP"/>
</dbReference>
<dbReference type="Proteomes" id="UP000192940">
    <property type="component" value="Chromosome I"/>
</dbReference>
<dbReference type="Gene3D" id="1.10.1200.10">
    <property type="entry name" value="ACP-like"/>
    <property type="match status" value="1"/>
</dbReference>
<dbReference type="Pfam" id="PF08659">
    <property type="entry name" value="KR"/>
    <property type="match status" value="1"/>
</dbReference>
<feature type="region of interest" description="Disordered" evidence="4">
    <location>
        <begin position="638"/>
        <end position="663"/>
    </location>
</feature>
<evidence type="ECO:0000256" key="1">
    <source>
        <dbReference type="ARBA" id="ARBA00022450"/>
    </source>
</evidence>
<keyword evidence="1" id="KW-0596">Phosphopantetheine</keyword>